<dbReference type="Proteomes" id="UP000184522">
    <property type="component" value="Unassembled WGS sequence"/>
</dbReference>
<evidence type="ECO:0000256" key="2">
    <source>
        <dbReference type="ARBA" id="ARBA00008163"/>
    </source>
</evidence>
<comment type="similarity">
    <text evidence="2">Belongs to the OmpP1/FadL family.</text>
</comment>
<dbReference type="GO" id="GO:0009279">
    <property type="term" value="C:cell outer membrane"/>
    <property type="evidence" value="ECO:0007669"/>
    <property type="project" value="UniProtKB-SubCell"/>
</dbReference>
<dbReference type="Gene3D" id="2.40.160.60">
    <property type="entry name" value="Outer membrane protein transport protein (OMPP1/FadL/TodX)"/>
    <property type="match status" value="2"/>
</dbReference>
<keyword evidence="3" id="KW-1134">Transmembrane beta strand</keyword>
<keyword evidence="6" id="KW-0472">Membrane</keyword>
<organism evidence="9 10">
    <name type="scientific">Winogradskyella jejuensis</name>
    <dbReference type="NCBI Taxonomy" id="1089305"/>
    <lineage>
        <taxon>Bacteria</taxon>
        <taxon>Pseudomonadati</taxon>
        <taxon>Bacteroidota</taxon>
        <taxon>Flavobacteriia</taxon>
        <taxon>Flavobacteriales</taxon>
        <taxon>Flavobacteriaceae</taxon>
        <taxon>Winogradskyella</taxon>
    </lineage>
</organism>
<gene>
    <name evidence="9" type="ORF">SAMN05444148_0031</name>
</gene>
<dbReference type="Pfam" id="PF03349">
    <property type="entry name" value="Toluene_X"/>
    <property type="match status" value="1"/>
</dbReference>
<dbReference type="STRING" id="1089305.SAMN05444148_0031"/>
<name>A0A1M5JHI7_9FLAO</name>
<evidence type="ECO:0000256" key="3">
    <source>
        <dbReference type="ARBA" id="ARBA00022452"/>
    </source>
</evidence>
<evidence type="ECO:0000313" key="10">
    <source>
        <dbReference type="Proteomes" id="UP000184522"/>
    </source>
</evidence>
<evidence type="ECO:0000313" key="9">
    <source>
        <dbReference type="EMBL" id="SHG40066.1"/>
    </source>
</evidence>
<evidence type="ECO:0000256" key="5">
    <source>
        <dbReference type="ARBA" id="ARBA00022729"/>
    </source>
</evidence>
<dbReference type="SUPFAM" id="SSF56935">
    <property type="entry name" value="Porins"/>
    <property type="match status" value="1"/>
</dbReference>
<dbReference type="PANTHER" id="PTHR35093">
    <property type="entry name" value="OUTER MEMBRANE PROTEIN NMB0088-RELATED"/>
    <property type="match status" value="1"/>
</dbReference>
<keyword evidence="4" id="KW-0812">Transmembrane</keyword>
<keyword evidence="5 8" id="KW-0732">Signal</keyword>
<protein>
    <submittedName>
        <fullName evidence="9">Outer membrane protein transport protein (OMPP1/FadL/TodX)</fullName>
    </submittedName>
</protein>
<dbReference type="AlphaFoldDB" id="A0A1M5JHI7"/>
<evidence type="ECO:0000256" key="1">
    <source>
        <dbReference type="ARBA" id="ARBA00004571"/>
    </source>
</evidence>
<accession>A0A1M5JHI7</accession>
<dbReference type="PANTHER" id="PTHR35093:SF8">
    <property type="entry name" value="OUTER MEMBRANE PROTEIN NMB0088-RELATED"/>
    <property type="match status" value="1"/>
</dbReference>
<keyword evidence="7" id="KW-0998">Cell outer membrane</keyword>
<evidence type="ECO:0000256" key="7">
    <source>
        <dbReference type="ARBA" id="ARBA00023237"/>
    </source>
</evidence>
<evidence type="ECO:0000256" key="6">
    <source>
        <dbReference type="ARBA" id="ARBA00023136"/>
    </source>
</evidence>
<dbReference type="GO" id="GO:0015483">
    <property type="term" value="F:long-chain fatty acid transporting porin activity"/>
    <property type="evidence" value="ECO:0007669"/>
    <property type="project" value="TreeGrafter"/>
</dbReference>
<dbReference type="InterPro" id="IPR005017">
    <property type="entry name" value="OMPP1/FadL/TodX"/>
</dbReference>
<dbReference type="EMBL" id="FQWS01000001">
    <property type="protein sequence ID" value="SHG40066.1"/>
    <property type="molecule type" value="Genomic_DNA"/>
</dbReference>
<keyword evidence="10" id="KW-1185">Reference proteome</keyword>
<feature type="chain" id="PRO_5012883704" evidence="8">
    <location>
        <begin position="20"/>
        <end position="506"/>
    </location>
</feature>
<proteinExistence type="inferred from homology"/>
<reference evidence="10" key="1">
    <citation type="submission" date="2016-11" db="EMBL/GenBank/DDBJ databases">
        <authorList>
            <person name="Varghese N."/>
            <person name="Submissions S."/>
        </authorList>
    </citation>
    <scope>NUCLEOTIDE SEQUENCE [LARGE SCALE GENOMIC DNA]</scope>
    <source>
        <strain evidence="10">DSM 25330</strain>
    </source>
</reference>
<dbReference type="RefSeq" id="WP_073081383.1">
    <property type="nucleotide sequence ID" value="NZ_FQWS01000001.1"/>
</dbReference>
<sequence length="506" mass="55987">MKKSILLVITSFLMSNVNAQDFTDALRFSKDEIDGTARFKAMGGAFGALGGDLSAVSINPASSAIFNSSTASFTLGLNTINNDVNYFGGLQSTSEDNFNLSQGGGVFVYASNNPNTKWNKFSLGVAYDRTGNFDDNWVANGVNPDTSIAEYFRGYAQGLPLDEISAFPGESLNEAYIDIGSVSGFEHQQGFLGYESFLIEPEIDTDNNTQYNNNVVGGNYSQRYSLASSGYNGKMAFNFAAQYDEKFNIGLNINAHFLDYNRVTIFDESNSNASSTVSRVAFDNTLRTTGTGISFQIGSIYKLTKEFRVGFTYNSPTWFRVTDETTQFLQTTVDGFDDPIVINPNIISIFPEYKLRTPGKVTGSLAYVFEDKGLLSFDYSRKDFGESIFRPTDDPFFAFRNNEISNLLGVSNTYRLGGEYRYRGFSFRGGYRFEESPFNDEIFGGDLTTYSLGLGYKIGDFAIDVAFSQSQREQSEFLYSDAPTFNETASIDSKITDVVLTLSFGI</sequence>
<evidence type="ECO:0000256" key="4">
    <source>
        <dbReference type="ARBA" id="ARBA00022692"/>
    </source>
</evidence>
<evidence type="ECO:0000256" key="8">
    <source>
        <dbReference type="SAM" id="SignalP"/>
    </source>
</evidence>
<comment type="subcellular location">
    <subcellularLocation>
        <location evidence="1">Cell outer membrane</location>
        <topology evidence="1">Multi-pass membrane protein</topology>
    </subcellularLocation>
</comment>
<feature type="signal peptide" evidence="8">
    <location>
        <begin position="1"/>
        <end position="19"/>
    </location>
</feature>